<organism evidence="4 5">
    <name type="scientific">[Lactobacillus] rogosae</name>
    <dbReference type="NCBI Taxonomy" id="706562"/>
    <lineage>
        <taxon>Bacteria</taxon>
        <taxon>Bacillati</taxon>
        <taxon>Bacillota</taxon>
        <taxon>Clostridia</taxon>
        <taxon>Lachnospirales</taxon>
        <taxon>Lachnospiraceae</taxon>
        <taxon>Lachnospira</taxon>
    </lineage>
</organism>
<keyword evidence="2" id="KW-0732">Signal</keyword>
<gene>
    <name evidence="4" type="ORF">WMO14_06880</name>
</gene>
<keyword evidence="5" id="KW-1185">Reference proteome</keyword>
<feature type="domain" description="Peptidase S9 prolyl oligopeptidase catalytic" evidence="3">
    <location>
        <begin position="159"/>
        <end position="220"/>
    </location>
</feature>
<feature type="signal peptide" evidence="2">
    <location>
        <begin position="1"/>
        <end position="22"/>
    </location>
</feature>
<feature type="compositionally biased region" description="Polar residues" evidence="1">
    <location>
        <begin position="38"/>
        <end position="56"/>
    </location>
</feature>
<evidence type="ECO:0000256" key="2">
    <source>
        <dbReference type="SAM" id="SignalP"/>
    </source>
</evidence>
<proteinExistence type="predicted"/>
<evidence type="ECO:0000313" key="4">
    <source>
        <dbReference type="EMBL" id="MEQ2379601.1"/>
    </source>
</evidence>
<dbReference type="Proteomes" id="UP001442364">
    <property type="component" value="Unassembled WGS sequence"/>
</dbReference>
<dbReference type="EMBL" id="JBBMER010000004">
    <property type="protein sequence ID" value="MEQ2379601.1"/>
    <property type="molecule type" value="Genomic_DNA"/>
</dbReference>
<dbReference type="InterPro" id="IPR029058">
    <property type="entry name" value="AB_hydrolase_fold"/>
</dbReference>
<evidence type="ECO:0000313" key="5">
    <source>
        <dbReference type="Proteomes" id="UP001442364"/>
    </source>
</evidence>
<accession>A0ABV1BV31</accession>
<feature type="chain" id="PRO_5046670948" evidence="2">
    <location>
        <begin position="23"/>
        <end position="315"/>
    </location>
</feature>
<dbReference type="Gene3D" id="3.40.50.1820">
    <property type="entry name" value="alpha/beta hydrolase"/>
    <property type="match status" value="1"/>
</dbReference>
<dbReference type="Pfam" id="PF00326">
    <property type="entry name" value="Peptidase_S9"/>
    <property type="match status" value="1"/>
</dbReference>
<comment type="caution">
    <text evidence="4">The sequence shown here is derived from an EMBL/GenBank/DDBJ whole genome shotgun (WGS) entry which is preliminary data.</text>
</comment>
<reference evidence="4 5" key="1">
    <citation type="submission" date="2024-03" db="EMBL/GenBank/DDBJ databases">
        <title>Human intestinal bacterial collection.</title>
        <authorList>
            <person name="Pauvert C."/>
            <person name="Hitch T.C.A."/>
            <person name="Clavel T."/>
        </authorList>
    </citation>
    <scope>NUCLEOTIDE SEQUENCE [LARGE SCALE GENOMIC DNA]</scope>
    <source>
        <strain evidence="4 5">CLA-AA-H255</strain>
    </source>
</reference>
<feature type="region of interest" description="Disordered" evidence="1">
    <location>
        <begin position="38"/>
        <end position="59"/>
    </location>
</feature>
<protein>
    <submittedName>
        <fullName evidence="4">Prolyl oligopeptidase family serine peptidase</fullName>
    </submittedName>
</protein>
<dbReference type="InterPro" id="IPR001375">
    <property type="entry name" value="Peptidase_S9_cat"/>
</dbReference>
<sequence>MNRKMLYMIVSITLMISLSACGSVNNKSVSVWQTTGINNSVNSGTNEDNTTNTGSDVISDEDNSINKADNYNVENGTKEYRGFVLDNVLHSATEGDIHYNVYIPDDYDGSESYALFMTLPGYQGLYFQGVGENVRTEEFGFAARDYIPKMIIVAPQLNDCGDTSARQTIALTEYFLDAYNIDKSRVYAEGYSGGGETMSRVMGMQPELYTAYLQCSSQWDGAYDKVVNSRTPVYFVIGEKDEYYGSEPSRKAYNELHSLYRQQGLSDSDIDKLLVLDIKPTSYFTSKGITNQHGYGGSLFVRDESIMNWLFAKVR</sequence>
<dbReference type="PROSITE" id="PS51257">
    <property type="entry name" value="PROKAR_LIPOPROTEIN"/>
    <property type="match status" value="1"/>
</dbReference>
<name>A0ABV1BV31_9FIRM</name>
<dbReference type="RefSeq" id="WP_349153546.1">
    <property type="nucleotide sequence ID" value="NZ_JBBMER010000004.1"/>
</dbReference>
<dbReference type="SUPFAM" id="SSF53474">
    <property type="entry name" value="alpha/beta-Hydrolases"/>
    <property type="match status" value="1"/>
</dbReference>
<evidence type="ECO:0000259" key="3">
    <source>
        <dbReference type="Pfam" id="PF00326"/>
    </source>
</evidence>
<evidence type="ECO:0000256" key="1">
    <source>
        <dbReference type="SAM" id="MobiDB-lite"/>
    </source>
</evidence>